<dbReference type="SUPFAM" id="SSF52402">
    <property type="entry name" value="Adenine nucleotide alpha hydrolases-like"/>
    <property type="match status" value="1"/>
</dbReference>
<dbReference type="InterPro" id="IPR006015">
    <property type="entry name" value="Universal_stress_UspA"/>
</dbReference>
<evidence type="ECO:0000313" key="4">
    <source>
        <dbReference type="EMBL" id="KAB2824930.1"/>
    </source>
</evidence>
<dbReference type="InterPro" id="IPR014729">
    <property type="entry name" value="Rossmann-like_a/b/a_fold"/>
</dbReference>
<protein>
    <recommendedName>
        <fullName evidence="2">Universal stress protein</fullName>
    </recommendedName>
</protein>
<feature type="domain" description="UspA" evidence="3">
    <location>
        <begin position="4"/>
        <end position="140"/>
    </location>
</feature>
<dbReference type="PIRSF" id="PIRSF006276">
    <property type="entry name" value="UspA"/>
    <property type="match status" value="1"/>
</dbReference>
<dbReference type="Gene3D" id="3.40.50.620">
    <property type="entry name" value="HUPs"/>
    <property type="match status" value="1"/>
</dbReference>
<dbReference type="GO" id="GO:0005737">
    <property type="term" value="C:cytoplasm"/>
    <property type="evidence" value="ECO:0007669"/>
    <property type="project" value="UniProtKB-SubCell"/>
</dbReference>
<dbReference type="AlphaFoldDB" id="A0A6N6RU24"/>
<dbReference type="RefSeq" id="WP_151654967.1">
    <property type="nucleotide sequence ID" value="NZ_WBVP01000007.1"/>
</dbReference>
<comment type="subcellular location">
    <subcellularLocation>
        <location evidence="2">Cytoplasm</location>
    </subcellularLocation>
</comment>
<evidence type="ECO:0000259" key="3">
    <source>
        <dbReference type="Pfam" id="PF00582"/>
    </source>
</evidence>
<sequence>MKLYQTVLLAINPDESRAHKLMTKAAILANQNEAELDVVFVELGIGNTNYMDVELGLDCCDNALDFKRIEQLSELSKKSPHPVRSIHIADGDIVKHISDIGKNIHADIVMIGYHKSKIHWGRTLGGEIADKTACDVIIVK</sequence>
<reference evidence="4 5" key="1">
    <citation type="submission" date="2019-09" db="EMBL/GenBank/DDBJ databases">
        <title>Genome of Aliivibrio finisterrensis LMG 23869 (type strain).</title>
        <authorList>
            <person name="Bowman J.P."/>
        </authorList>
    </citation>
    <scope>NUCLEOTIDE SEQUENCE [LARGE SCALE GENOMIC DNA]</scope>
    <source>
        <strain evidence="4 5">LMG 23869</strain>
    </source>
</reference>
<keyword evidence="2" id="KW-0963">Cytoplasm</keyword>
<organism evidence="4 5">
    <name type="scientific">Aliivibrio finisterrensis</name>
    <dbReference type="NCBI Taxonomy" id="511998"/>
    <lineage>
        <taxon>Bacteria</taxon>
        <taxon>Pseudomonadati</taxon>
        <taxon>Pseudomonadota</taxon>
        <taxon>Gammaproteobacteria</taxon>
        <taxon>Vibrionales</taxon>
        <taxon>Vibrionaceae</taxon>
        <taxon>Aliivibrio</taxon>
    </lineage>
</organism>
<proteinExistence type="inferred from homology"/>
<dbReference type="Proteomes" id="UP000434870">
    <property type="component" value="Unassembled WGS sequence"/>
</dbReference>
<evidence type="ECO:0000256" key="2">
    <source>
        <dbReference type="PIRNR" id="PIRNR006276"/>
    </source>
</evidence>
<dbReference type="EMBL" id="WBVP01000007">
    <property type="protein sequence ID" value="KAB2824930.1"/>
    <property type="molecule type" value="Genomic_DNA"/>
</dbReference>
<gene>
    <name evidence="4" type="ORF">F8B77_08300</name>
</gene>
<evidence type="ECO:0000256" key="1">
    <source>
        <dbReference type="ARBA" id="ARBA00008791"/>
    </source>
</evidence>
<accession>A0A6N6RU24</accession>
<comment type="similarity">
    <text evidence="1 2">Belongs to the universal stress protein A family.</text>
</comment>
<dbReference type="InterPro" id="IPR006016">
    <property type="entry name" value="UspA"/>
</dbReference>
<dbReference type="Pfam" id="PF00582">
    <property type="entry name" value="Usp"/>
    <property type="match status" value="1"/>
</dbReference>
<evidence type="ECO:0000313" key="5">
    <source>
        <dbReference type="Proteomes" id="UP000434870"/>
    </source>
</evidence>
<name>A0A6N6RU24_9GAMM</name>
<comment type="caution">
    <text evidence="4">The sequence shown here is derived from an EMBL/GenBank/DDBJ whole genome shotgun (WGS) entry which is preliminary data.</text>
</comment>